<comment type="caution">
    <text evidence="10">The sequence shown here is derived from an EMBL/GenBank/DDBJ whole genome shotgun (WGS) entry which is preliminary data.</text>
</comment>
<dbReference type="Pfam" id="PF13870">
    <property type="entry name" value="CCDC113_CCDC96_CC"/>
    <property type="match status" value="1"/>
</dbReference>
<comment type="similarity">
    <text evidence="5">Belongs to the CFAP263 family.</text>
</comment>
<accession>A0A9D4Z8M2</accession>
<evidence type="ECO:0000256" key="6">
    <source>
        <dbReference type="ARBA" id="ARBA00044798"/>
    </source>
</evidence>
<dbReference type="EMBL" id="JABFUD020000019">
    <property type="protein sequence ID" value="KAI5064747.1"/>
    <property type="molecule type" value="Genomic_DNA"/>
</dbReference>
<feature type="compositionally biased region" description="Basic and acidic residues" evidence="8">
    <location>
        <begin position="1"/>
        <end position="19"/>
    </location>
</feature>
<evidence type="ECO:0000256" key="8">
    <source>
        <dbReference type="SAM" id="MobiDB-lite"/>
    </source>
</evidence>
<keyword evidence="3 7" id="KW-0175">Coiled coil</keyword>
<evidence type="ECO:0000256" key="5">
    <source>
        <dbReference type="ARBA" id="ARBA00044506"/>
    </source>
</evidence>
<dbReference type="GO" id="GO:0060271">
    <property type="term" value="P:cilium assembly"/>
    <property type="evidence" value="ECO:0007669"/>
    <property type="project" value="TreeGrafter"/>
</dbReference>
<keyword evidence="11" id="KW-1185">Reference proteome</keyword>
<keyword evidence="4" id="KW-0966">Cell projection</keyword>
<evidence type="ECO:0000256" key="2">
    <source>
        <dbReference type="ARBA" id="ARBA00022794"/>
    </source>
</evidence>
<dbReference type="OrthoDB" id="10259713at2759"/>
<dbReference type="InterPro" id="IPR051885">
    <property type="entry name" value="CC_CF"/>
</dbReference>
<dbReference type="GO" id="GO:0005930">
    <property type="term" value="C:axoneme"/>
    <property type="evidence" value="ECO:0007669"/>
    <property type="project" value="TreeGrafter"/>
</dbReference>
<protein>
    <recommendedName>
        <fullName evidence="6">Cilia- and flagella-associated protein 263</fullName>
    </recommendedName>
</protein>
<dbReference type="InterPro" id="IPR025254">
    <property type="entry name" value="CCDC113/CCDC96_CC"/>
</dbReference>
<feature type="coiled-coil region" evidence="7">
    <location>
        <begin position="133"/>
        <end position="234"/>
    </location>
</feature>
<dbReference type="AlphaFoldDB" id="A0A9D4Z8M2"/>
<gene>
    <name evidence="10" type="ORF">GOP47_0019442</name>
</gene>
<dbReference type="GO" id="GO:0036064">
    <property type="term" value="C:ciliary basal body"/>
    <property type="evidence" value="ECO:0007669"/>
    <property type="project" value="TreeGrafter"/>
</dbReference>
<evidence type="ECO:0000256" key="3">
    <source>
        <dbReference type="ARBA" id="ARBA00023054"/>
    </source>
</evidence>
<evidence type="ECO:0000256" key="4">
    <source>
        <dbReference type="ARBA" id="ARBA00023273"/>
    </source>
</evidence>
<organism evidence="10 11">
    <name type="scientific">Adiantum capillus-veneris</name>
    <name type="common">Maidenhair fern</name>
    <dbReference type="NCBI Taxonomy" id="13818"/>
    <lineage>
        <taxon>Eukaryota</taxon>
        <taxon>Viridiplantae</taxon>
        <taxon>Streptophyta</taxon>
        <taxon>Embryophyta</taxon>
        <taxon>Tracheophyta</taxon>
        <taxon>Polypodiopsida</taxon>
        <taxon>Polypodiidae</taxon>
        <taxon>Polypodiales</taxon>
        <taxon>Pteridineae</taxon>
        <taxon>Pteridaceae</taxon>
        <taxon>Vittarioideae</taxon>
        <taxon>Adiantum</taxon>
    </lineage>
</organism>
<feature type="region of interest" description="Disordered" evidence="8">
    <location>
        <begin position="1"/>
        <end position="31"/>
    </location>
</feature>
<name>A0A9D4Z8M2_ADICA</name>
<evidence type="ECO:0000313" key="11">
    <source>
        <dbReference type="Proteomes" id="UP000886520"/>
    </source>
</evidence>
<keyword evidence="2" id="KW-0970">Cilium biogenesis/degradation</keyword>
<comment type="subcellular location">
    <subcellularLocation>
        <location evidence="1">Cell projection</location>
        <location evidence="1">Cilium</location>
    </subcellularLocation>
</comment>
<dbReference type="PANTHER" id="PTHR15654:SF2">
    <property type="entry name" value="COILED-COIL DOMAIN-CONTAINING PROTEIN 113"/>
    <property type="match status" value="1"/>
</dbReference>
<evidence type="ECO:0000313" key="10">
    <source>
        <dbReference type="EMBL" id="KAI5064747.1"/>
    </source>
</evidence>
<reference evidence="10" key="1">
    <citation type="submission" date="2021-01" db="EMBL/GenBank/DDBJ databases">
        <title>Adiantum capillus-veneris genome.</title>
        <authorList>
            <person name="Fang Y."/>
            <person name="Liao Q."/>
        </authorList>
    </citation>
    <scope>NUCLEOTIDE SEQUENCE</scope>
    <source>
        <strain evidence="10">H3</strain>
        <tissue evidence="10">Leaf</tissue>
    </source>
</reference>
<proteinExistence type="inferred from homology"/>
<dbReference type="PANTHER" id="PTHR15654">
    <property type="entry name" value="COILED-COIL DOMAIN-CONTAINING PROTEIN 113-RELATED"/>
    <property type="match status" value="1"/>
</dbReference>
<evidence type="ECO:0000259" key="9">
    <source>
        <dbReference type="Pfam" id="PF13870"/>
    </source>
</evidence>
<feature type="domain" description="CCDC113/CCDC96 coiled-coil" evidence="9">
    <location>
        <begin position="65"/>
        <end position="233"/>
    </location>
</feature>
<evidence type="ECO:0000256" key="7">
    <source>
        <dbReference type="SAM" id="Coils"/>
    </source>
</evidence>
<dbReference type="Proteomes" id="UP000886520">
    <property type="component" value="Chromosome 19"/>
</dbReference>
<sequence length="256" mass="29648">MQREEGEQLSRRMASDQLRRMASGHQQGEGKRMAMMQPEGRWINNLKAFLGYHACSYLQEKLKAKYLLIAKLQEKNDLLQTQIVDTERQLASKKDLADILHAVDFDQLNIQNQQLVSKIQDRTHEFHRIKASSNKASQALEIVRKDLQNLQAEGTHVKQRLNEDFTKLDHAKEEIKGSNRTKKKFKELLDIGTQESDGPSPPHALEYMQLKESAQRLQKEVERWKKKVEIAELTTGQLERHLKSRGSNVEDIEKPS</sequence>
<evidence type="ECO:0000256" key="1">
    <source>
        <dbReference type="ARBA" id="ARBA00004138"/>
    </source>
</evidence>